<keyword evidence="2" id="KW-0560">Oxidoreductase</keyword>
<dbReference type="InterPro" id="IPR000683">
    <property type="entry name" value="Gfo/Idh/MocA-like_OxRdtase_N"/>
</dbReference>
<name>A2CAG1_PROM3</name>
<dbReference type="InterPro" id="IPR050463">
    <property type="entry name" value="Gfo/Idh/MocA_oxidrdct_glycsds"/>
</dbReference>
<dbReference type="PANTHER" id="PTHR43818">
    <property type="entry name" value="BCDNA.GH03377"/>
    <property type="match status" value="1"/>
</dbReference>
<dbReference type="GO" id="GO:0000166">
    <property type="term" value="F:nucleotide binding"/>
    <property type="evidence" value="ECO:0007669"/>
    <property type="project" value="InterPro"/>
</dbReference>
<dbReference type="GO" id="GO:0016491">
    <property type="term" value="F:oxidoreductase activity"/>
    <property type="evidence" value="ECO:0007669"/>
    <property type="project" value="UniProtKB-KW"/>
</dbReference>
<gene>
    <name evidence="5" type="ordered locus">P9303_17291</name>
</gene>
<dbReference type="EMBL" id="CP000554">
    <property type="protein sequence ID" value="ABM78471.1"/>
    <property type="molecule type" value="Genomic_DNA"/>
</dbReference>
<feature type="domain" description="Gfo/Idh/MocA-like oxidoreductase C-terminal" evidence="4">
    <location>
        <begin position="138"/>
        <end position="364"/>
    </location>
</feature>
<evidence type="ECO:0000313" key="5">
    <source>
        <dbReference type="EMBL" id="ABM78471.1"/>
    </source>
</evidence>
<accession>A2CAG1</accession>
<protein>
    <submittedName>
        <fullName evidence="5">Putative oxidoreductase</fullName>
    </submittedName>
</protein>
<dbReference type="AlphaFoldDB" id="A2CAG1"/>
<evidence type="ECO:0000313" key="6">
    <source>
        <dbReference type="Proteomes" id="UP000002274"/>
    </source>
</evidence>
<dbReference type="InterPro" id="IPR004104">
    <property type="entry name" value="Gfo/Idh/MocA-like_OxRdtase_C"/>
</dbReference>
<dbReference type="Proteomes" id="UP000002274">
    <property type="component" value="Chromosome"/>
</dbReference>
<evidence type="ECO:0000256" key="2">
    <source>
        <dbReference type="ARBA" id="ARBA00023002"/>
    </source>
</evidence>
<dbReference type="STRING" id="59922.P9303_17291"/>
<evidence type="ECO:0000256" key="1">
    <source>
        <dbReference type="ARBA" id="ARBA00010928"/>
    </source>
</evidence>
<dbReference type="SUPFAM" id="SSF55347">
    <property type="entry name" value="Glyceraldehyde-3-phosphate dehydrogenase-like, C-terminal domain"/>
    <property type="match status" value="1"/>
</dbReference>
<reference evidence="5 6" key="1">
    <citation type="journal article" date="2007" name="PLoS Genet.">
        <title>Patterns and implications of gene gain and loss in the evolution of Prochlorococcus.</title>
        <authorList>
            <person name="Kettler G.C."/>
            <person name="Martiny A.C."/>
            <person name="Huang K."/>
            <person name="Zucker J."/>
            <person name="Coleman M.L."/>
            <person name="Rodrigue S."/>
            <person name="Chen F."/>
            <person name="Lapidus A."/>
            <person name="Ferriera S."/>
            <person name="Johnson J."/>
            <person name="Steglich C."/>
            <person name="Church G.M."/>
            <person name="Richardson P."/>
            <person name="Chisholm S.W."/>
        </authorList>
    </citation>
    <scope>NUCLEOTIDE SEQUENCE [LARGE SCALE GENOMIC DNA]</scope>
    <source>
        <strain evidence="5 6">MIT 9303</strain>
    </source>
</reference>
<dbReference type="Gene3D" id="3.40.50.720">
    <property type="entry name" value="NAD(P)-binding Rossmann-like Domain"/>
    <property type="match status" value="1"/>
</dbReference>
<dbReference type="InterPro" id="IPR036291">
    <property type="entry name" value="NAD(P)-bd_dom_sf"/>
</dbReference>
<dbReference type="HOGENOM" id="CLU_023194_17_2_3"/>
<dbReference type="Pfam" id="PF02894">
    <property type="entry name" value="GFO_IDH_MocA_C"/>
    <property type="match status" value="1"/>
</dbReference>
<dbReference type="BioCyc" id="PMAR59922:G1G80-1498-MONOMER"/>
<organism evidence="5 6">
    <name type="scientific">Prochlorococcus marinus (strain MIT 9303)</name>
    <dbReference type="NCBI Taxonomy" id="59922"/>
    <lineage>
        <taxon>Bacteria</taxon>
        <taxon>Bacillati</taxon>
        <taxon>Cyanobacteriota</taxon>
        <taxon>Cyanophyceae</taxon>
        <taxon>Synechococcales</taxon>
        <taxon>Prochlorococcaceae</taxon>
        <taxon>Prochlorococcus</taxon>
    </lineage>
</organism>
<dbReference type="Gene3D" id="3.30.360.10">
    <property type="entry name" value="Dihydrodipicolinate Reductase, domain 2"/>
    <property type="match status" value="1"/>
</dbReference>
<dbReference type="RefSeq" id="WP_011826359.1">
    <property type="nucleotide sequence ID" value="NC_008820.1"/>
</dbReference>
<sequence length="369" mass="40080">MNPIRPPIGVAIAGLGFGESVHLPALKANPDLQPVALWHPRRERLEKASNQHELVGYSDWSALLTDPKIEAVILATPPGPRFELALEALKAGKHLLLEKPVALHADQVAELQRLAIKKRLSVAVDFEYRAVPLFMQAKRLLDQGIVGTPWLVKLDWLMSSRANASRPWNWYSQSEAGGGVIGALGTHAIDMLHWLCGPTRQVSALLSTSIQTRPDPSSGDPCDVSSEDVTLAQLKLGGNERPEIPAQVSLTAIALQGRGCWLEIYGSNGSLLLGSDNQKDYVHGFGLWAAAAGEPLRSISADLDLAFPTTWTDGRIAPVARLQGWWAESMRSGQPMLPGLAEGWASQQVCDKIRDSARSGQRLEIQSTL</sequence>
<dbReference type="Pfam" id="PF01408">
    <property type="entry name" value="GFO_IDH_MocA"/>
    <property type="match status" value="1"/>
</dbReference>
<dbReference type="SUPFAM" id="SSF51735">
    <property type="entry name" value="NAD(P)-binding Rossmann-fold domains"/>
    <property type="match status" value="1"/>
</dbReference>
<evidence type="ECO:0000259" key="4">
    <source>
        <dbReference type="Pfam" id="PF02894"/>
    </source>
</evidence>
<comment type="similarity">
    <text evidence="1">Belongs to the Gfo/Idh/MocA family.</text>
</comment>
<dbReference type="PANTHER" id="PTHR43818:SF11">
    <property type="entry name" value="BCDNA.GH03377"/>
    <property type="match status" value="1"/>
</dbReference>
<feature type="domain" description="Gfo/Idh/MocA-like oxidoreductase N-terminal" evidence="3">
    <location>
        <begin position="8"/>
        <end position="126"/>
    </location>
</feature>
<dbReference type="KEGG" id="pmf:P9303_17291"/>
<proteinExistence type="inferred from homology"/>
<evidence type="ECO:0000259" key="3">
    <source>
        <dbReference type="Pfam" id="PF01408"/>
    </source>
</evidence>